<organism evidence="2 3">
    <name type="scientific">Parabacteroides faecis</name>
    <dbReference type="NCBI Taxonomy" id="1217282"/>
    <lineage>
        <taxon>Bacteria</taxon>
        <taxon>Pseudomonadati</taxon>
        <taxon>Bacteroidota</taxon>
        <taxon>Bacteroidia</taxon>
        <taxon>Bacteroidales</taxon>
        <taxon>Tannerellaceae</taxon>
        <taxon>Parabacteroides</taxon>
    </lineage>
</organism>
<protein>
    <recommendedName>
        <fullName evidence="4">DUF4925 domain-containing protein</fullName>
    </recommendedName>
</protein>
<proteinExistence type="predicted"/>
<feature type="chain" id="PRO_5045202836" description="DUF4925 domain-containing protein" evidence="1">
    <location>
        <begin position="23"/>
        <end position="390"/>
    </location>
</feature>
<accession>A0ABR6KPN5</accession>
<keyword evidence="3" id="KW-1185">Reference proteome</keyword>
<evidence type="ECO:0000256" key="1">
    <source>
        <dbReference type="SAM" id="SignalP"/>
    </source>
</evidence>
<reference evidence="2 3" key="1">
    <citation type="submission" date="2020-08" db="EMBL/GenBank/DDBJ databases">
        <title>Genomic Encyclopedia of Type Strains, Phase IV (KMG-IV): sequencing the most valuable type-strain genomes for metagenomic binning, comparative biology and taxonomic classification.</title>
        <authorList>
            <person name="Goeker M."/>
        </authorList>
    </citation>
    <scope>NUCLEOTIDE SEQUENCE [LARGE SCALE GENOMIC DNA]</scope>
    <source>
        <strain evidence="2 3">DSM 102983</strain>
    </source>
</reference>
<feature type="signal peptide" evidence="1">
    <location>
        <begin position="1"/>
        <end position="22"/>
    </location>
</feature>
<dbReference type="Proteomes" id="UP000533637">
    <property type="component" value="Unassembled WGS sequence"/>
</dbReference>
<evidence type="ECO:0008006" key="4">
    <source>
        <dbReference type="Google" id="ProtNLM"/>
    </source>
</evidence>
<dbReference type="PROSITE" id="PS51257">
    <property type="entry name" value="PROKAR_LIPOPROTEIN"/>
    <property type="match status" value="1"/>
</dbReference>
<dbReference type="RefSeq" id="WP_183671572.1">
    <property type="nucleotide sequence ID" value="NZ_BMPB01000008.1"/>
</dbReference>
<evidence type="ECO:0000313" key="2">
    <source>
        <dbReference type="EMBL" id="MBB4623469.1"/>
    </source>
</evidence>
<name>A0ABR6KPN5_9BACT</name>
<comment type="caution">
    <text evidence="2">The sequence shown here is derived from an EMBL/GenBank/DDBJ whole genome shotgun (WGS) entry which is preliminary data.</text>
</comment>
<evidence type="ECO:0000313" key="3">
    <source>
        <dbReference type="Proteomes" id="UP000533637"/>
    </source>
</evidence>
<keyword evidence="1" id="KW-0732">Signal</keyword>
<gene>
    <name evidence="2" type="ORF">GGQ57_003385</name>
</gene>
<sequence>MKKNLLYLFTVLCILSFFTACSDDDDDVKCPVENTVFTDKNGLQLTYSGEAMLGKEVSFTSQSVDKAVLTLSGASLDLSGLIPAGKSTNNTSTEGIATAGVVPGELTTTLNVDLLVEGEKVSFEGTDEKDGRVINYKGEATKDGLKLDLKVTMPKTDLVGTSWKLAPVGFMAADPIHIVWNADEFPFNGGTWDIQSALLLTMGMAPIKDGMTVPQLLFGILNEVTFLPDGNIQAKYKNTPADTEWKESPLNLAMYAVKGDKLYVYLNANQIMAVANKSRAADLSFVMGLLKNIVPMLAEGVPLSYTTNEDGNTVVYLGKDVLLPLLQQIAPLFEDEQTVNSLVELLKGSAGEELGALVDAFLKPVLVAMPDIIATTTDIQIGLTLLPVTE</sequence>
<dbReference type="EMBL" id="JACHOC010000007">
    <property type="protein sequence ID" value="MBB4623469.1"/>
    <property type="molecule type" value="Genomic_DNA"/>
</dbReference>